<keyword evidence="1" id="KW-0805">Transcription regulation</keyword>
<dbReference type="STRING" id="1776384.GCA_900086585_00987"/>
<gene>
    <name evidence="5" type="ORF">DW099_12080</name>
</gene>
<dbReference type="OrthoDB" id="9781630at2"/>
<dbReference type="InterPro" id="IPR000485">
    <property type="entry name" value="AsnC-type_HTH_dom"/>
</dbReference>
<proteinExistence type="predicted"/>
<comment type="caution">
    <text evidence="5">The sequence shown here is derived from an EMBL/GenBank/DDBJ whole genome shotgun (WGS) entry which is preliminary data.</text>
</comment>
<name>A0A415E1H7_9FIRM</name>
<dbReference type="PROSITE" id="PS50949">
    <property type="entry name" value="HTH_GNTR"/>
    <property type="match status" value="1"/>
</dbReference>
<feature type="domain" description="HTH gntR-type" evidence="4">
    <location>
        <begin position="10"/>
        <end position="77"/>
    </location>
</feature>
<evidence type="ECO:0000313" key="5">
    <source>
        <dbReference type="EMBL" id="RHJ87428.1"/>
    </source>
</evidence>
<dbReference type="Pfam" id="PF07729">
    <property type="entry name" value="FCD"/>
    <property type="match status" value="1"/>
</dbReference>
<dbReference type="InterPro" id="IPR008920">
    <property type="entry name" value="TF_FadR/GntR_C"/>
</dbReference>
<dbReference type="SMART" id="SM00895">
    <property type="entry name" value="FCD"/>
    <property type="match status" value="1"/>
</dbReference>
<dbReference type="EMBL" id="QRMS01000003">
    <property type="protein sequence ID" value="RHJ87428.1"/>
    <property type="molecule type" value="Genomic_DNA"/>
</dbReference>
<evidence type="ECO:0000256" key="3">
    <source>
        <dbReference type="ARBA" id="ARBA00023163"/>
    </source>
</evidence>
<dbReference type="Proteomes" id="UP000284841">
    <property type="component" value="Unassembled WGS sequence"/>
</dbReference>
<dbReference type="SUPFAM" id="SSF46785">
    <property type="entry name" value="Winged helix' DNA-binding domain"/>
    <property type="match status" value="1"/>
</dbReference>
<dbReference type="SUPFAM" id="SSF48008">
    <property type="entry name" value="GntR ligand-binding domain-like"/>
    <property type="match status" value="1"/>
</dbReference>
<dbReference type="Gene3D" id="1.10.10.10">
    <property type="entry name" value="Winged helix-like DNA-binding domain superfamily/Winged helix DNA-binding domain"/>
    <property type="match status" value="1"/>
</dbReference>
<dbReference type="PANTHER" id="PTHR43537:SF24">
    <property type="entry name" value="GLUCONATE OPERON TRANSCRIPTIONAL REPRESSOR"/>
    <property type="match status" value="1"/>
</dbReference>
<dbReference type="PANTHER" id="PTHR43537">
    <property type="entry name" value="TRANSCRIPTIONAL REGULATOR, GNTR FAMILY"/>
    <property type="match status" value="1"/>
</dbReference>
<keyword evidence="2" id="KW-0238">DNA-binding</keyword>
<dbReference type="PRINTS" id="PR00035">
    <property type="entry name" value="HTHGNTR"/>
</dbReference>
<dbReference type="PRINTS" id="PR00033">
    <property type="entry name" value="HTHASNC"/>
</dbReference>
<keyword evidence="6" id="KW-1185">Reference proteome</keyword>
<evidence type="ECO:0000313" key="6">
    <source>
        <dbReference type="Proteomes" id="UP000284841"/>
    </source>
</evidence>
<dbReference type="RefSeq" id="WP_067534541.1">
    <property type="nucleotide sequence ID" value="NZ_AP025567.1"/>
</dbReference>
<protein>
    <submittedName>
        <fullName evidence="5">GntR family transcriptional regulator</fullName>
    </submittedName>
</protein>
<dbReference type="GO" id="GO:0043565">
    <property type="term" value="F:sequence-specific DNA binding"/>
    <property type="evidence" value="ECO:0007669"/>
    <property type="project" value="InterPro"/>
</dbReference>
<evidence type="ECO:0000256" key="1">
    <source>
        <dbReference type="ARBA" id="ARBA00023015"/>
    </source>
</evidence>
<dbReference type="GO" id="GO:0003700">
    <property type="term" value="F:DNA-binding transcription factor activity"/>
    <property type="evidence" value="ECO:0007669"/>
    <property type="project" value="InterPro"/>
</dbReference>
<dbReference type="InterPro" id="IPR011711">
    <property type="entry name" value="GntR_C"/>
</dbReference>
<keyword evidence="3" id="KW-0804">Transcription</keyword>
<reference evidence="5 6" key="1">
    <citation type="submission" date="2018-08" db="EMBL/GenBank/DDBJ databases">
        <title>A genome reference for cultivated species of the human gut microbiota.</title>
        <authorList>
            <person name="Zou Y."/>
            <person name="Xue W."/>
            <person name="Luo G."/>
        </authorList>
    </citation>
    <scope>NUCLEOTIDE SEQUENCE [LARGE SCALE GENOMIC DNA]</scope>
    <source>
        <strain evidence="5 6">AM07-24</strain>
    </source>
</reference>
<dbReference type="GeneID" id="83003377"/>
<dbReference type="InterPro" id="IPR036390">
    <property type="entry name" value="WH_DNA-bd_sf"/>
</dbReference>
<dbReference type="InterPro" id="IPR000524">
    <property type="entry name" value="Tscrpt_reg_HTH_GntR"/>
</dbReference>
<dbReference type="InterPro" id="IPR036388">
    <property type="entry name" value="WH-like_DNA-bd_sf"/>
</dbReference>
<accession>A0A415E1H7</accession>
<dbReference type="Gene3D" id="1.20.120.530">
    <property type="entry name" value="GntR ligand-binding domain-like"/>
    <property type="match status" value="1"/>
</dbReference>
<evidence type="ECO:0000256" key="2">
    <source>
        <dbReference type="ARBA" id="ARBA00023125"/>
    </source>
</evidence>
<dbReference type="Pfam" id="PF00392">
    <property type="entry name" value="GntR"/>
    <property type="match status" value="1"/>
</dbReference>
<dbReference type="SMART" id="SM00345">
    <property type="entry name" value="HTH_GNTR"/>
    <property type="match status" value="1"/>
</dbReference>
<evidence type="ECO:0000259" key="4">
    <source>
        <dbReference type="PROSITE" id="PS50949"/>
    </source>
</evidence>
<dbReference type="AlphaFoldDB" id="A0A415E1H7"/>
<dbReference type="CDD" id="cd07377">
    <property type="entry name" value="WHTH_GntR"/>
    <property type="match status" value="1"/>
</dbReference>
<organism evidence="5 6">
    <name type="scientific">Emergencia timonensis</name>
    <dbReference type="NCBI Taxonomy" id="1776384"/>
    <lineage>
        <taxon>Bacteria</taxon>
        <taxon>Bacillati</taxon>
        <taxon>Bacillota</taxon>
        <taxon>Clostridia</taxon>
        <taxon>Peptostreptococcales</taxon>
        <taxon>Anaerovoracaceae</taxon>
        <taxon>Emergencia</taxon>
    </lineage>
</organism>
<sequence length="224" mass="25697">MLNFDLQNHRPLREIVYEQLKMQILTGKITPGTRMMEVELADEMGVSRTPVREAIRKLEKEGLVTIEPRRGAYASDISVKDMLDTLEVREDLEGLAAALAAERMSEEQIGDLVKITQGYSEAINNSDTEKIIHYDEMFHKHIVSCSGNKTLIHLSETVQELALRFRYLYYDDFSRYENMPVEHREIIDAITSGDAEAARLVADNHVKKLKDFVVKEGEDVFKHL</sequence>